<dbReference type="InterPro" id="IPR036890">
    <property type="entry name" value="HATPase_C_sf"/>
</dbReference>
<dbReference type="SUPFAM" id="SSF55785">
    <property type="entry name" value="PYP-like sensor domain (PAS domain)"/>
    <property type="match status" value="3"/>
</dbReference>
<dbReference type="PANTHER" id="PTHR43304:SF1">
    <property type="entry name" value="PAC DOMAIN-CONTAINING PROTEIN"/>
    <property type="match status" value="1"/>
</dbReference>
<dbReference type="InterPro" id="IPR013655">
    <property type="entry name" value="PAS_fold_3"/>
</dbReference>
<reference evidence="11 12" key="1">
    <citation type="journal article" date="2019" name="Int. J. Syst. Evol. Microbiol.">
        <title>The Global Catalogue of Microorganisms (GCM) 10K type strain sequencing project: providing services to taxonomists for standard genome sequencing and annotation.</title>
        <authorList>
            <consortium name="The Broad Institute Genomics Platform"/>
            <consortium name="The Broad Institute Genome Sequencing Center for Infectious Disease"/>
            <person name="Wu L."/>
            <person name="Ma J."/>
        </authorList>
    </citation>
    <scope>NUCLEOTIDE SEQUENCE [LARGE SCALE GENOMIC DNA]</scope>
    <source>
        <strain evidence="11 12">SKJ47</strain>
    </source>
</reference>
<dbReference type="InterPro" id="IPR036097">
    <property type="entry name" value="HisK_dim/P_sf"/>
</dbReference>
<dbReference type="Proteomes" id="UP001596296">
    <property type="component" value="Unassembled WGS sequence"/>
</dbReference>
<dbReference type="Gene3D" id="3.30.450.20">
    <property type="entry name" value="PAS domain"/>
    <property type="match status" value="3"/>
</dbReference>
<evidence type="ECO:0000256" key="3">
    <source>
        <dbReference type="ARBA" id="ARBA00022553"/>
    </source>
</evidence>
<evidence type="ECO:0000259" key="8">
    <source>
        <dbReference type="PROSITE" id="PS50110"/>
    </source>
</evidence>
<dbReference type="PRINTS" id="PR00344">
    <property type="entry name" value="BCTRLSENSOR"/>
</dbReference>
<dbReference type="PROSITE" id="PS50112">
    <property type="entry name" value="PAS"/>
    <property type="match status" value="2"/>
</dbReference>
<dbReference type="InterPro" id="IPR005467">
    <property type="entry name" value="His_kinase_dom"/>
</dbReference>
<dbReference type="SUPFAM" id="SSF55874">
    <property type="entry name" value="ATPase domain of HSP90 chaperone/DNA topoisomerase II/histidine kinase"/>
    <property type="match status" value="1"/>
</dbReference>
<dbReference type="SUPFAM" id="SSF52172">
    <property type="entry name" value="CheY-like"/>
    <property type="match status" value="1"/>
</dbReference>
<dbReference type="Pfam" id="PF00072">
    <property type="entry name" value="Response_reg"/>
    <property type="match status" value="1"/>
</dbReference>
<dbReference type="Pfam" id="PF08448">
    <property type="entry name" value="PAS_4"/>
    <property type="match status" value="2"/>
</dbReference>
<dbReference type="InterPro" id="IPR004358">
    <property type="entry name" value="Sig_transdc_His_kin-like_C"/>
</dbReference>
<name>A0ABD5UTK4_9EURY</name>
<dbReference type="InterPro" id="IPR013656">
    <property type="entry name" value="PAS_4"/>
</dbReference>
<dbReference type="InterPro" id="IPR052162">
    <property type="entry name" value="Sensor_kinase/Photoreceptor"/>
</dbReference>
<dbReference type="InterPro" id="IPR000700">
    <property type="entry name" value="PAS-assoc_C"/>
</dbReference>
<dbReference type="EC" id="2.7.13.3" evidence="2"/>
<evidence type="ECO:0000256" key="2">
    <source>
        <dbReference type="ARBA" id="ARBA00012438"/>
    </source>
</evidence>
<evidence type="ECO:0000259" key="9">
    <source>
        <dbReference type="PROSITE" id="PS50112"/>
    </source>
</evidence>
<dbReference type="Pfam" id="PF02518">
    <property type="entry name" value="HATPase_c"/>
    <property type="match status" value="1"/>
</dbReference>
<dbReference type="InterPro" id="IPR003594">
    <property type="entry name" value="HATPase_dom"/>
</dbReference>
<dbReference type="InterPro" id="IPR001789">
    <property type="entry name" value="Sig_transdc_resp-reg_receiver"/>
</dbReference>
<dbReference type="PROSITE" id="PS50113">
    <property type="entry name" value="PAC"/>
    <property type="match status" value="2"/>
</dbReference>
<dbReference type="EMBL" id="JBHSXL010000003">
    <property type="protein sequence ID" value="MFC6891795.1"/>
    <property type="molecule type" value="Genomic_DNA"/>
</dbReference>
<dbReference type="Gene3D" id="3.40.50.2300">
    <property type="match status" value="1"/>
</dbReference>
<dbReference type="Gene3D" id="1.10.287.130">
    <property type="match status" value="1"/>
</dbReference>
<keyword evidence="12" id="KW-1185">Reference proteome</keyword>
<gene>
    <name evidence="11" type="ORF">ACFQE9_04065</name>
</gene>
<evidence type="ECO:0000313" key="11">
    <source>
        <dbReference type="EMBL" id="MFC6891795.1"/>
    </source>
</evidence>
<dbReference type="PROSITE" id="PS50109">
    <property type="entry name" value="HIS_KIN"/>
    <property type="match status" value="1"/>
</dbReference>
<dbReference type="Pfam" id="PF00512">
    <property type="entry name" value="HisKA"/>
    <property type="match status" value="1"/>
</dbReference>
<feature type="domain" description="PAS" evidence="9">
    <location>
        <begin position="264"/>
        <end position="308"/>
    </location>
</feature>
<proteinExistence type="predicted"/>
<comment type="caution">
    <text evidence="11">The sequence shown here is derived from an EMBL/GenBank/DDBJ whole genome shotgun (WGS) entry which is preliminary data.</text>
</comment>
<dbReference type="SMART" id="SM00448">
    <property type="entry name" value="REC"/>
    <property type="match status" value="1"/>
</dbReference>
<dbReference type="SMART" id="SM00091">
    <property type="entry name" value="PAS"/>
    <property type="match status" value="3"/>
</dbReference>
<dbReference type="Pfam" id="PF08447">
    <property type="entry name" value="PAS_3"/>
    <property type="match status" value="1"/>
</dbReference>
<accession>A0ABD5UTK4</accession>
<evidence type="ECO:0000259" key="10">
    <source>
        <dbReference type="PROSITE" id="PS50113"/>
    </source>
</evidence>
<evidence type="ECO:0000256" key="5">
    <source>
        <dbReference type="ARBA" id="ARBA00022777"/>
    </source>
</evidence>
<evidence type="ECO:0000256" key="6">
    <source>
        <dbReference type="PROSITE-ProRule" id="PRU00169"/>
    </source>
</evidence>
<dbReference type="SMART" id="SM00388">
    <property type="entry name" value="HisKA"/>
    <property type="match status" value="1"/>
</dbReference>
<evidence type="ECO:0000313" key="12">
    <source>
        <dbReference type="Proteomes" id="UP001596296"/>
    </source>
</evidence>
<dbReference type="CDD" id="cd00156">
    <property type="entry name" value="REC"/>
    <property type="match status" value="1"/>
</dbReference>
<dbReference type="Gene3D" id="3.30.565.10">
    <property type="entry name" value="Histidine kinase-like ATPase, C-terminal domain"/>
    <property type="match status" value="1"/>
</dbReference>
<protein>
    <recommendedName>
        <fullName evidence="2">histidine kinase</fullName>
        <ecNumber evidence="2">2.7.13.3</ecNumber>
    </recommendedName>
</protein>
<feature type="domain" description="PAC" evidence="10">
    <location>
        <begin position="335"/>
        <end position="391"/>
    </location>
</feature>
<dbReference type="PROSITE" id="PS50110">
    <property type="entry name" value="RESPONSE_REGULATORY"/>
    <property type="match status" value="1"/>
</dbReference>
<dbReference type="AlphaFoldDB" id="A0ABD5UTK4"/>
<dbReference type="InterPro" id="IPR000014">
    <property type="entry name" value="PAS"/>
</dbReference>
<dbReference type="NCBIfam" id="TIGR00229">
    <property type="entry name" value="sensory_box"/>
    <property type="match status" value="3"/>
</dbReference>
<dbReference type="SMART" id="SM00387">
    <property type="entry name" value="HATPase_c"/>
    <property type="match status" value="1"/>
</dbReference>
<dbReference type="CDD" id="cd00082">
    <property type="entry name" value="HisKA"/>
    <property type="match status" value="1"/>
</dbReference>
<dbReference type="InterPro" id="IPR003661">
    <property type="entry name" value="HisK_dim/P_dom"/>
</dbReference>
<feature type="domain" description="Histidine kinase" evidence="7">
    <location>
        <begin position="529"/>
        <end position="726"/>
    </location>
</feature>
<dbReference type="PANTHER" id="PTHR43304">
    <property type="entry name" value="PHYTOCHROME-LIKE PROTEIN CPH1"/>
    <property type="match status" value="1"/>
</dbReference>
<evidence type="ECO:0000256" key="1">
    <source>
        <dbReference type="ARBA" id="ARBA00000085"/>
    </source>
</evidence>
<feature type="modified residue" description="4-aspartylphosphate" evidence="6">
    <location>
        <position position="57"/>
    </location>
</feature>
<dbReference type="InterPro" id="IPR035965">
    <property type="entry name" value="PAS-like_dom_sf"/>
</dbReference>
<organism evidence="11 12">
    <name type="scientific">Halopenitus salinus</name>
    <dbReference type="NCBI Taxonomy" id="1198295"/>
    <lineage>
        <taxon>Archaea</taxon>
        <taxon>Methanobacteriati</taxon>
        <taxon>Methanobacteriota</taxon>
        <taxon>Stenosarchaea group</taxon>
        <taxon>Halobacteria</taxon>
        <taxon>Halobacteriales</taxon>
        <taxon>Haloferacaceae</taxon>
        <taxon>Halopenitus</taxon>
    </lineage>
</organism>
<evidence type="ECO:0000259" key="7">
    <source>
        <dbReference type="PROSITE" id="PS50109"/>
    </source>
</evidence>
<keyword evidence="3 6" id="KW-0597">Phosphoprotein</keyword>
<feature type="domain" description="Response regulatory" evidence="8">
    <location>
        <begin position="6"/>
        <end position="122"/>
    </location>
</feature>
<dbReference type="InterPro" id="IPR011006">
    <property type="entry name" value="CheY-like_superfamily"/>
</dbReference>
<comment type="catalytic activity">
    <reaction evidence="1">
        <text>ATP + protein L-histidine = ADP + protein N-phospho-L-histidine.</text>
        <dbReference type="EC" id="2.7.13.3"/>
    </reaction>
</comment>
<keyword evidence="4" id="KW-0808">Transferase</keyword>
<feature type="domain" description="PAC" evidence="10">
    <location>
        <begin position="464"/>
        <end position="518"/>
    </location>
</feature>
<keyword evidence="5" id="KW-0418">Kinase</keyword>
<feature type="domain" description="PAS" evidence="9">
    <location>
        <begin position="137"/>
        <end position="212"/>
    </location>
</feature>
<dbReference type="CDD" id="cd00130">
    <property type="entry name" value="PAS"/>
    <property type="match status" value="3"/>
</dbReference>
<dbReference type="RefSeq" id="WP_379740717.1">
    <property type="nucleotide sequence ID" value="NZ_JBHSVN010000001.1"/>
</dbReference>
<dbReference type="SUPFAM" id="SSF47384">
    <property type="entry name" value="Homodimeric domain of signal transducing histidine kinase"/>
    <property type="match status" value="1"/>
</dbReference>
<evidence type="ECO:0000256" key="4">
    <source>
        <dbReference type="ARBA" id="ARBA00022679"/>
    </source>
</evidence>
<sequence>MTASITVLHVDDDSQFAEMATRFLERENDRFDVLTATDADEGLETLRERTVDCVVSDHDMPGRNGIEFLEDLREEYTELPFILYTGKGSEEIASKAVSAGVTDYLQKEPGTEQYTLLANRIENAVERFRSRRDARTHRRRLETLVDNLPGIVYRCRNDPGWPMEYVAGDCEEITGYTPERLESESLAWGEDVIHPDDREAVWTEIEDALAADESFELTYRIRTAAGERRWVTERGCAVGSGGSDGSDAPRLEGVITDVTESRRRERRFEAIFDNTYQFTGLLEPDGTVIEANETALEFAGVDRESVVGDPLWETPWFERSEGGPAIAREAVETARKGELYRNRATVHGADGDALIDFSVRPVRDETGEVTLLIPEGRDITEFVEQKRRSRRNERRFEAIFDDPNLLVGLLDVDGTLREVNRTALRYVDADREAVIGEPFPETPWWGDDRREDVERWIQRAADGDYVGYTVEHDTDEGEPSVVEGTFRPVTDESDAVTAIVVSGSDVTERARRERELKRQNERLDEFASFVSHDLKNPISTVRGRLHLALETDEMEHVDQAVDAIERVDDLRVDLASTLRTGEIVDERTAVRVSEAAEGVRSVVDPPNAVSITVADDPVVDADPDAFQRLLENLVGNSIEHGGSDVDVRIGALEEGLYYEDDGPGIDPDHRERVFTPGFSTKESGEGIGMGMASVRQIVLAHGWEISIADAEELSGVRFEIRTGGGS</sequence>
<dbReference type="GO" id="GO:0004673">
    <property type="term" value="F:protein histidine kinase activity"/>
    <property type="evidence" value="ECO:0007669"/>
    <property type="project" value="UniProtKB-EC"/>
</dbReference>